<dbReference type="CDD" id="cd06661">
    <property type="entry name" value="GGCT_like"/>
    <property type="match status" value="1"/>
</dbReference>
<name>A0A7S7NTE0_PALFE</name>
<dbReference type="Pfam" id="PF06094">
    <property type="entry name" value="GGACT"/>
    <property type="match status" value="1"/>
</dbReference>
<dbReference type="SUPFAM" id="SSF110857">
    <property type="entry name" value="Gamma-glutamyl cyclotransferase-like"/>
    <property type="match status" value="1"/>
</dbReference>
<dbReference type="Proteomes" id="UP000593892">
    <property type="component" value="Chromosome"/>
</dbReference>
<dbReference type="GO" id="GO:0016740">
    <property type="term" value="F:transferase activity"/>
    <property type="evidence" value="ECO:0007669"/>
    <property type="project" value="UniProtKB-KW"/>
</dbReference>
<keyword evidence="2" id="KW-0808">Transferase</keyword>
<organism evidence="2 3">
    <name type="scientific">Paludibaculum fermentans</name>
    <dbReference type="NCBI Taxonomy" id="1473598"/>
    <lineage>
        <taxon>Bacteria</taxon>
        <taxon>Pseudomonadati</taxon>
        <taxon>Acidobacteriota</taxon>
        <taxon>Terriglobia</taxon>
        <taxon>Bryobacterales</taxon>
        <taxon>Bryobacteraceae</taxon>
        <taxon>Paludibaculum</taxon>
    </lineage>
</organism>
<sequence length="129" mass="14620">MATFETEFLFVYGTLMSGVDNQWSLRLWRACGQPSEAKVPGRLYTLGGYPGMKDPLDGEAAWVHGQLAQLPDSPALLADLDAYEGDEFVRLRRTATLRDGRIVPVQVYMYQPEVDENQRIWSGRFTFAQ</sequence>
<keyword evidence="3" id="KW-1185">Reference proteome</keyword>
<accession>A0A7S7NTE0</accession>
<dbReference type="RefSeq" id="WP_194451138.1">
    <property type="nucleotide sequence ID" value="NZ_CP063849.1"/>
</dbReference>
<dbReference type="Gene3D" id="3.10.490.10">
    <property type="entry name" value="Gamma-glutamyl cyclotransferase-like"/>
    <property type="match status" value="1"/>
</dbReference>
<dbReference type="AlphaFoldDB" id="A0A7S7NTE0"/>
<protein>
    <submittedName>
        <fullName evidence="2">Gamma-glutamylcyclotransferase</fullName>
    </submittedName>
</protein>
<gene>
    <name evidence="2" type="ORF">IRI77_05860</name>
</gene>
<feature type="domain" description="Gamma-glutamylcyclotransferase AIG2-like" evidence="1">
    <location>
        <begin position="9"/>
        <end position="124"/>
    </location>
</feature>
<reference evidence="2 3" key="1">
    <citation type="submission" date="2020-10" db="EMBL/GenBank/DDBJ databases">
        <title>Complete genome sequence of Paludibaculum fermentans P105T, a facultatively anaerobic acidobacterium capable of dissimilatory Fe(III) reduction.</title>
        <authorList>
            <person name="Dedysh S.N."/>
            <person name="Beletsky A.V."/>
            <person name="Kulichevskaya I.S."/>
            <person name="Mardanov A.V."/>
            <person name="Ravin N.V."/>
        </authorList>
    </citation>
    <scope>NUCLEOTIDE SEQUENCE [LARGE SCALE GENOMIC DNA]</scope>
    <source>
        <strain evidence="2 3">P105</strain>
    </source>
</reference>
<evidence type="ECO:0000259" key="1">
    <source>
        <dbReference type="Pfam" id="PF06094"/>
    </source>
</evidence>
<evidence type="ECO:0000313" key="3">
    <source>
        <dbReference type="Proteomes" id="UP000593892"/>
    </source>
</evidence>
<proteinExistence type="predicted"/>
<dbReference type="InterPro" id="IPR036568">
    <property type="entry name" value="GGCT-like_sf"/>
</dbReference>
<dbReference type="InterPro" id="IPR009288">
    <property type="entry name" value="AIG2-like_dom"/>
</dbReference>
<dbReference type="InterPro" id="IPR013024">
    <property type="entry name" value="GGCT-like"/>
</dbReference>
<evidence type="ECO:0000313" key="2">
    <source>
        <dbReference type="EMBL" id="QOY89476.1"/>
    </source>
</evidence>
<dbReference type="KEGG" id="pfer:IRI77_05860"/>
<dbReference type="EMBL" id="CP063849">
    <property type="protein sequence ID" value="QOY89476.1"/>
    <property type="molecule type" value="Genomic_DNA"/>
</dbReference>